<evidence type="ECO:0000313" key="5">
    <source>
        <dbReference type="Proteomes" id="UP000194127"/>
    </source>
</evidence>
<reference evidence="4 5" key="1">
    <citation type="submission" date="2017-04" db="EMBL/GenBank/DDBJ databases">
        <title>Genome Sequence of the Model Brown-Rot Fungus Postia placenta SB12.</title>
        <authorList>
            <consortium name="DOE Joint Genome Institute"/>
            <person name="Gaskell J."/>
            <person name="Kersten P."/>
            <person name="Larrondo L.F."/>
            <person name="Canessa P."/>
            <person name="Martinez D."/>
            <person name="Hibbett D."/>
            <person name="Schmoll M."/>
            <person name="Kubicek C.P."/>
            <person name="Martinez A.T."/>
            <person name="Yadav J."/>
            <person name="Master E."/>
            <person name="Magnuson J.K."/>
            <person name="James T."/>
            <person name="Yaver D."/>
            <person name="Berka R."/>
            <person name="Labutti K."/>
            <person name="Lipzen A."/>
            <person name="Aerts A."/>
            <person name="Barry K."/>
            <person name="Henrissat B."/>
            <person name="Blanchette R."/>
            <person name="Grigoriev I."/>
            <person name="Cullen D."/>
        </authorList>
    </citation>
    <scope>NUCLEOTIDE SEQUENCE [LARGE SCALE GENOMIC DNA]</scope>
    <source>
        <strain evidence="4 5">MAD-698-R-SB12</strain>
    </source>
</reference>
<protein>
    <recommendedName>
        <fullName evidence="6">Gfo/Idh/MocA-like oxidoreductase N-terminal domain-containing protein</fullName>
    </recommendedName>
</protein>
<dbReference type="GeneID" id="36324942"/>
<comment type="similarity">
    <text evidence="1">Belongs to the Gfo/Idh/MocA family.</text>
</comment>
<dbReference type="SUPFAM" id="SSF55347">
    <property type="entry name" value="Glyceraldehyde-3-phosphate dehydrogenase-like, C-terminal domain"/>
    <property type="match status" value="1"/>
</dbReference>
<dbReference type="InterPro" id="IPR055170">
    <property type="entry name" value="GFO_IDH_MocA-like_dom"/>
</dbReference>
<dbReference type="Gene3D" id="3.30.360.10">
    <property type="entry name" value="Dihydrodipicolinate Reductase, domain 2"/>
    <property type="match status" value="1"/>
</dbReference>
<dbReference type="SUPFAM" id="SSF51735">
    <property type="entry name" value="NAD(P)-binding Rossmann-fold domains"/>
    <property type="match status" value="1"/>
</dbReference>
<dbReference type="RefSeq" id="XP_024333626.1">
    <property type="nucleotide sequence ID" value="XM_024479992.1"/>
</dbReference>
<feature type="domain" description="GFO/IDH/MocA-like oxidoreductase" evidence="3">
    <location>
        <begin position="151"/>
        <end position="280"/>
    </location>
</feature>
<dbReference type="GO" id="GO:0006740">
    <property type="term" value="P:NADPH regeneration"/>
    <property type="evidence" value="ECO:0007669"/>
    <property type="project" value="TreeGrafter"/>
</dbReference>
<dbReference type="GO" id="GO:0016491">
    <property type="term" value="F:oxidoreductase activity"/>
    <property type="evidence" value="ECO:0007669"/>
    <property type="project" value="TreeGrafter"/>
</dbReference>
<name>A0A1X6MKX0_9APHY</name>
<dbReference type="GO" id="GO:0000166">
    <property type="term" value="F:nucleotide binding"/>
    <property type="evidence" value="ECO:0007669"/>
    <property type="project" value="InterPro"/>
</dbReference>
<evidence type="ECO:0000313" key="4">
    <source>
        <dbReference type="EMBL" id="OSX56832.1"/>
    </source>
</evidence>
<sequence length="376" mass="39962">MAPTGIAILGSGIFAKEAHLPAIAAVGSSVVTLKAIYSRSEKSAAGLAADAQSALKLDSKPDVYYDAAPNANLDALLARPDIVAVIVVLPITTQPDIIRKALAAGKHILSEKPVAKDVASGLKLIEEYEKQYKAKGLIWRVAENFEAESGYQAAARAIKEGKIGKVIFYNARVVNYIDQSSKWYNTPWRTIPDYQGGFLLDGGVHTIAALRTMLPSSFKTLSGFASLNKDWLAPHDTINAVVQSADGSHGIVELTFAAPTTSRSERAFNGITITGTDGWLSVNQVKVIDGSRPVGGLRVTVVTAKRDKDGKDIGETEEIIDKETDGVPNELRYFIDAIGGSDNGLGTARGALQDVAFIQAGLTSNGTPINLEKLVS</sequence>
<dbReference type="Pfam" id="PF01408">
    <property type="entry name" value="GFO_IDH_MocA"/>
    <property type="match status" value="1"/>
</dbReference>
<accession>A0A1X6MKX0</accession>
<dbReference type="STRING" id="670580.A0A1X6MKX0"/>
<gene>
    <name evidence="4" type="ORF">POSPLADRAFT_1050479</name>
</gene>
<dbReference type="Gene3D" id="3.40.50.720">
    <property type="entry name" value="NAD(P)-binding Rossmann-like Domain"/>
    <property type="match status" value="1"/>
</dbReference>
<dbReference type="GO" id="GO:0005737">
    <property type="term" value="C:cytoplasm"/>
    <property type="evidence" value="ECO:0007669"/>
    <property type="project" value="TreeGrafter"/>
</dbReference>
<evidence type="ECO:0008006" key="6">
    <source>
        <dbReference type="Google" id="ProtNLM"/>
    </source>
</evidence>
<feature type="domain" description="Gfo/Idh/MocA-like oxidoreductase N-terminal" evidence="2">
    <location>
        <begin position="6"/>
        <end position="131"/>
    </location>
</feature>
<dbReference type="OrthoDB" id="64915at2759"/>
<proteinExistence type="inferred from homology"/>
<organism evidence="4 5">
    <name type="scientific">Postia placenta MAD-698-R-SB12</name>
    <dbReference type="NCBI Taxonomy" id="670580"/>
    <lineage>
        <taxon>Eukaryota</taxon>
        <taxon>Fungi</taxon>
        <taxon>Dikarya</taxon>
        <taxon>Basidiomycota</taxon>
        <taxon>Agaricomycotina</taxon>
        <taxon>Agaricomycetes</taxon>
        <taxon>Polyporales</taxon>
        <taxon>Adustoporiaceae</taxon>
        <taxon>Rhodonia</taxon>
    </lineage>
</organism>
<evidence type="ECO:0000259" key="2">
    <source>
        <dbReference type="Pfam" id="PF01408"/>
    </source>
</evidence>
<dbReference type="InterPro" id="IPR036291">
    <property type="entry name" value="NAD(P)-bd_dom_sf"/>
</dbReference>
<dbReference type="EMBL" id="KZ110611">
    <property type="protein sequence ID" value="OSX56832.1"/>
    <property type="molecule type" value="Genomic_DNA"/>
</dbReference>
<dbReference type="PANTHER" id="PTHR42840:SF5">
    <property type="entry name" value="NAD(P)-BINDING ROSSMANN-FOLD SUPERFAMILY PROTEIN"/>
    <property type="match status" value="1"/>
</dbReference>
<evidence type="ECO:0000259" key="3">
    <source>
        <dbReference type="Pfam" id="PF22725"/>
    </source>
</evidence>
<dbReference type="Pfam" id="PF22725">
    <property type="entry name" value="GFO_IDH_MocA_C3"/>
    <property type="match status" value="1"/>
</dbReference>
<dbReference type="AlphaFoldDB" id="A0A1X6MKX0"/>
<dbReference type="PANTHER" id="PTHR42840">
    <property type="entry name" value="NAD(P)-BINDING ROSSMANN-FOLD SUPERFAMILY PROTEIN-RELATED"/>
    <property type="match status" value="1"/>
</dbReference>
<keyword evidence="5" id="KW-1185">Reference proteome</keyword>
<dbReference type="InterPro" id="IPR000683">
    <property type="entry name" value="Gfo/Idh/MocA-like_OxRdtase_N"/>
</dbReference>
<evidence type="ECO:0000256" key="1">
    <source>
        <dbReference type="ARBA" id="ARBA00010928"/>
    </source>
</evidence>
<dbReference type="Proteomes" id="UP000194127">
    <property type="component" value="Unassembled WGS sequence"/>
</dbReference>